<comment type="caution">
    <text evidence="1">The sequence shown here is derived from an EMBL/GenBank/DDBJ whole genome shotgun (WGS) entry which is preliminary data.</text>
</comment>
<evidence type="ECO:0000313" key="2">
    <source>
        <dbReference type="Proteomes" id="UP000031668"/>
    </source>
</evidence>
<protein>
    <submittedName>
        <fullName evidence="1">Uncharacterized protein</fullName>
    </submittedName>
</protein>
<proteinExistence type="predicted"/>
<reference evidence="1 2" key="1">
    <citation type="journal article" date="2014" name="Genome Biol. Evol.">
        <title>The genome of the myxosporean Thelohanellus kitauei shows adaptations to nutrient acquisition within its fish host.</title>
        <authorList>
            <person name="Yang Y."/>
            <person name="Xiong J."/>
            <person name="Zhou Z."/>
            <person name="Huo F."/>
            <person name="Miao W."/>
            <person name="Ran C."/>
            <person name="Liu Y."/>
            <person name="Zhang J."/>
            <person name="Feng J."/>
            <person name="Wang M."/>
            <person name="Wang M."/>
            <person name="Wang L."/>
            <person name="Yao B."/>
        </authorList>
    </citation>
    <scope>NUCLEOTIDE SEQUENCE [LARGE SCALE GENOMIC DNA]</scope>
    <source>
        <strain evidence="1">Wuqing</strain>
    </source>
</reference>
<dbReference type="Proteomes" id="UP000031668">
    <property type="component" value="Unassembled WGS sequence"/>
</dbReference>
<name>A0A0C2MJQ5_THEKT</name>
<dbReference type="AlphaFoldDB" id="A0A0C2MJQ5"/>
<organism evidence="1 2">
    <name type="scientific">Thelohanellus kitauei</name>
    <name type="common">Myxosporean</name>
    <dbReference type="NCBI Taxonomy" id="669202"/>
    <lineage>
        <taxon>Eukaryota</taxon>
        <taxon>Metazoa</taxon>
        <taxon>Cnidaria</taxon>
        <taxon>Myxozoa</taxon>
        <taxon>Myxosporea</taxon>
        <taxon>Bivalvulida</taxon>
        <taxon>Platysporina</taxon>
        <taxon>Myxobolidae</taxon>
        <taxon>Thelohanellus</taxon>
    </lineage>
</organism>
<dbReference type="EMBL" id="JWZT01005214">
    <property type="protein sequence ID" value="KII61861.1"/>
    <property type="molecule type" value="Genomic_DNA"/>
</dbReference>
<sequence>MSPNIIQIRHIEGLDRPFLDNVFDGIRFHKISPPLTPKGVWKLYVAKRDDYLLLLTQPYLYGGTFFDQSSMRLPMYPIYFKSEQKISASQICLFSRSDKLTNSEQIVEAIPELSYVYITKCPYENRNLFIFHIRDRSKYLQVLHLNGSSLSKTTIYNRRNHRLYNDIWRRYYVLFSFHSVNNISSNILFNSYNKNLPPLGNENETDQDEIGSFRSLMFNPNNLETFKQKTTPIMLPPACTASEANRVAADRPKGMKGSYVGLRRPKLTGRVLSYPHLRRPEFANPPG</sequence>
<keyword evidence="2" id="KW-1185">Reference proteome</keyword>
<accession>A0A0C2MJQ5</accession>
<evidence type="ECO:0000313" key="1">
    <source>
        <dbReference type="EMBL" id="KII61861.1"/>
    </source>
</evidence>
<gene>
    <name evidence="1" type="ORF">RF11_05016</name>
</gene>